<feature type="transmembrane region" description="Helical" evidence="5">
    <location>
        <begin position="192"/>
        <end position="210"/>
    </location>
</feature>
<dbReference type="EMBL" id="ANMO01000120">
    <property type="protein sequence ID" value="EMB16425.1"/>
    <property type="molecule type" value="Genomic_DNA"/>
</dbReference>
<protein>
    <submittedName>
        <fullName evidence="7">Spermine/spermidine synthase family protein</fullName>
    </submittedName>
</protein>
<dbReference type="Gene3D" id="3.40.50.150">
    <property type="entry name" value="Vaccinia Virus protein VP39"/>
    <property type="match status" value="1"/>
</dbReference>
<organism evidence="7 8">
    <name type="scientific">Rhodopirellula europaea 6C</name>
    <dbReference type="NCBI Taxonomy" id="1263867"/>
    <lineage>
        <taxon>Bacteria</taxon>
        <taxon>Pseudomonadati</taxon>
        <taxon>Planctomycetota</taxon>
        <taxon>Planctomycetia</taxon>
        <taxon>Pirellulales</taxon>
        <taxon>Pirellulaceae</taxon>
        <taxon>Rhodopirellula</taxon>
    </lineage>
</organism>
<feature type="transmembrane region" description="Helical" evidence="5">
    <location>
        <begin position="164"/>
        <end position="186"/>
    </location>
</feature>
<dbReference type="Proteomes" id="UP000011529">
    <property type="component" value="Unassembled WGS sequence"/>
</dbReference>
<sequence length="798" mass="86957">MEQTSRFIASRRTTTLLHGLFLISGATTLVYEISWTRQAGLLFGHTVLAGSVVLASLFFGLATGYGVGSRLCQFGRPLRWFGGCEILAASWALLVPSLFDALQSPVVIRWMSDESQAWQWFSRAGIGIAIFLPATIALGATLPLMSQALSLGSGNPSRGAAIGYAWNTAGAMAGTLICTYLLLVRVGVSHSSFWAAGVGMGIGVLAIGLSRRDAMRAPNPIGGSVNVSGSASPIAMMTIAGLSGFITLALEILYTRLFSLVFHNSTYTFGNVVAVFLLSLALGSAIVAWLVKRTRAELILFWCGVSGAITCCITLALFVNVTRLGYFTVGDSFVEHLLRGFALVLGFIIVPVTVCGMIFPATWQVLSDRNATGRVIGTLAMVNAIGAALGSLSASFIMLPTIGLWGGFLTASVLLMAVPILVWPRQRRYPSVAAVTFGVLCIAVTAVAMPSWSTLGRDANEVFLTRRESAYGWIDVTRSKESDAWYIRQNLHYRLGGTGADAMRERRQARLPMLLHAYPQEVLFLGMGTGVTAAGAVHHQETERIEIVELIADVTAAARELGRRNDHVLDNDRVHVTTDDARHFLLGTDQRFDVIVSDLFVPWESETGYLYTREHYVAAAERLNDDGLFCQWLPVYQMGQREFTMIADTFATVFPETSLWWGKIDPSKPIIGLVGAMQPIELDESKLKARLSQLKEIVGGNDPQLAEAQDLRLAAIGDWRVQNADLLNLDEHPRVEFWTPQSLMTGKLLRGAWFAKFYDEVLTKLPASDISSDSESFLGDAAEVQETRQTLGFLLFGQ</sequence>
<keyword evidence="5" id="KW-1133">Transmembrane helix</keyword>
<feature type="domain" description="PABS" evidence="6">
    <location>
        <begin position="441"/>
        <end position="681"/>
    </location>
</feature>
<dbReference type="GO" id="GO:0006596">
    <property type="term" value="P:polyamine biosynthetic process"/>
    <property type="evidence" value="ECO:0007669"/>
    <property type="project" value="UniProtKB-UniRule"/>
</dbReference>
<reference evidence="7" key="1">
    <citation type="submission" date="2012-11" db="EMBL/GenBank/DDBJ databases">
        <title>Permanent draft genomes of Rhodopirellula europaea strain SH398 and 6C.</title>
        <authorList>
            <person name="Richter M."/>
            <person name="Richter-Heitmann T."/>
            <person name="Frank C."/>
            <person name="Harder J."/>
            <person name="Glockner F.O."/>
        </authorList>
    </citation>
    <scope>NUCLEOTIDE SEQUENCE</scope>
    <source>
        <strain evidence="7">6C</strain>
    </source>
</reference>
<feature type="transmembrane region" description="Helical" evidence="5">
    <location>
        <begin position="231"/>
        <end position="254"/>
    </location>
</feature>
<dbReference type="PANTHER" id="PTHR43317">
    <property type="entry name" value="THERMOSPERMINE SYNTHASE ACAULIS5"/>
    <property type="match status" value="1"/>
</dbReference>
<evidence type="ECO:0000256" key="3">
    <source>
        <dbReference type="ARBA" id="ARBA00023115"/>
    </source>
</evidence>
<dbReference type="InterPro" id="IPR029063">
    <property type="entry name" value="SAM-dependent_MTases_sf"/>
</dbReference>
<name>M2AH16_9BACT</name>
<evidence type="ECO:0000256" key="1">
    <source>
        <dbReference type="ARBA" id="ARBA00007867"/>
    </source>
</evidence>
<feature type="transmembrane region" description="Helical" evidence="5">
    <location>
        <begin position="298"/>
        <end position="321"/>
    </location>
</feature>
<dbReference type="GO" id="GO:0016740">
    <property type="term" value="F:transferase activity"/>
    <property type="evidence" value="ECO:0007669"/>
    <property type="project" value="UniProtKB-UniRule"/>
</dbReference>
<feature type="transmembrane region" description="Helical" evidence="5">
    <location>
        <begin position="119"/>
        <end position="144"/>
    </location>
</feature>
<feature type="transmembrane region" description="Helical" evidence="5">
    <location>
        <begin position="47"/>
        <end position="68"/>
    </location>
</feature>
<feature type="transmembrane region" description="Helical" evidence="5">
    <location>
        <begin position="16"/>
        <end position="35"/>
    </location>
</feature>
<feature type="transmembrane region" description="Helical" evidence="5">
    <location>
        <begin position="432"/>
        <end position="452"/>
    </location>
</feature>
<dbReference type="SUPFAM" id="SSF53335">
    <property type="entry name" value="S-adenosyl-L-methionine-dependent methyltransferases"/>
    <property type="match status" value="1"/>
</dbReference>
<evidence type="ECO:0000259" key="6">
    <source>
        <dbReference type="PROSITE" id="PS51006"/>
    </source>
</evidence>
<dbReference type="RefSeq" id="WP_008657248.1">
    <property type="nucleotide sequence ID" value="NZ_ANMO01000120.1"/>
</dbReference>
<accession>M2AH16</accession>
<keyword evidence="5" id="KW-0472">Membrane</keyword>
<feature type="active site" description="Proton acceptor" evidence="4">
    <location>
        <position position="598"/>
    </location>
</feature>
<feature type="transmembrane region" description="Helical" evidence="5">
    <location>
        <begin position="80"/>
        <end position="99"/>
    </location>
</feature>
<comment type="similarity">
    <text evidence="1">Belongs to the spermidine/spermine synthase family.</text>
</comment>
<dbReference type="InterPro" id="IPR030374">
    <property type="entry name" value="PABS"/>
</dbReference>
<dbReference type="CDD" id="cd06174">
    <property type="entry name" value="MFS"/>
    <property type="match status" value="1"/>
</dbReference>
<comment type="caution">
    <text evidence="7">The sequence shown here is derived from an EMBL/GenBank/DDBJ whole genome shotgun (WGS) entry which is preliminary data.</text>
</comment>
<keyword evidence="3 4" id="KW-0620">Polyamine biosynthesis</keyword>
<dbReference type="AlphaFoldDB" id="M2AH16"/>
<keyword evidence="8" id="KW-1185">Reference proteome</keyword>
<dbReference type="Pfam" id="PF01564">
    <property type="entry name" value="Spermine_synth"/>
    <property type="match status" value="1"/>
</dbReference>
<keyword evidence="5" id="KW-0812">Transmembrane</keyword>
<reference evidence="7" key="2">
    <citation type="journal article" date="2013" name="Mar. Genomics">
        <title>Expression of sulfatases in Rhodopirellula baltica and the diversity of sulfatases in the genus Rhodopirellula.</title>
        <authorList>
            <person name="Wegner C.E."/>
            <person name="Richter-Heitmann T."/>
            <person name="Klindworth A."/>
            <person name="Klockow C."/>
            <person name="Richter M."/>
            <person name="Achstetter T."/>
            <person name="Glockner F.O."/>
            <person name="Harder J."/>
        </authorList>
    </citation>
    <scope>NUCLEOTIDE SEQUENCE [LARGE SCALE GENOMIC DNA]</scope>
    <source>
        <strain evidence="7">6C</strain>
    </source>
</reference>
<dbReference type="PROSITE" id="PS51006">
    <property type="entry name" value="PABS_2"/>
    <property type="match status" value="1"/>
</dbReference>
<dbReference type="PATRIC" id="fig|1263867.3.peg.2981"/>
<dbReference type="NCBIfam" id="NF037959">
    <property type="entry name" value="MFS_SpdSyn"/>
    <property type="match status" value="1"/>
</dbReference>
<feature type="transmembrane region" description="Helical" evidence="5">
    <location>
        <begin position="404"/>
        <end position="423"/>
    </location>
</feature>
<proteinExistence type="inferred from homology"/>
<feature type="transmembrane region" description="Helical" evidence="5">
    <location>
        <begin position="341"/>
        <end position="363"/>
    </location>
</feature>
<feature type="transmembrane region" description="Helical" evidence="5">
    <location>
        <begin position="375"/>
        <end position="398"/>
    </location>
</feature>
<dbReference type="PANTHER" id="PTHR43317:SF1">
    <property type="entry name" value="THERMOSPERMINE SYNTHASE ACAULIS5"/>
    <property type="match status" value="1"/>
</dbReference>
<evidence type="ECO:0000256" key="4">
    <source>
        <dbReference type="PROSITE-ProRule" id="PRU00354"/>
    </source>
</evidence>
<evidence type="ECO:0000256" key="2">
    <source>
        <dbReference type="ARBA" id="ARBA00022679"/>
    </source>
</evidence>
<feature type="transmembrane region" description="Helical" evidence="5">
    <location>
        <begin position="266"/>
        <end position="291"/>
    </location>
</feature>
<gene>
    <name evidence="7" type="ORF">RE6C_02790</name>
</gene>
<keyword evidence="2 4" id="KW-0808">Transferase</keyword>
<evidence type="ECO:0000313" key="8">
    <source>
        <dbReference type="Proteomes" id="UP000011529"/>
    </source>
</evidence>
<evidence type="ECO:0000256" key="5">
    <source>
        <dbReference type="SAM" id="Phobius"/>
    </source>
</evidence>
<dbReference type="CDD" id="cd02440">
    <property type="entry name" value="AdoMet_MTases"/>
    <property type="match status" value="1"/>
</dbReference>
<evidence type="ECO:0000313" key="7">
    <source>
        <dbReference type="EMBL" id="EMB16425.1"/>
    </source>
</evidence>